<evidence type="ECO:0000313" key="2">
    <source>
        <dbReference type="EMBL" id="PWY93323.1"/>
    </source>
</evidence>
<evidence type="ECO:0000256" key="1">
    <source>
        <dbReference type="SAM" id="MobiDB-lite"/>
    </source>
</evidence>
<organism evidence="2 3">
    <name type="scientific">Aspergillus sclerotioniger CBS 115572</name>
    <dbReference type="NCBI Taxonomy" id="1450535"/>
    <lineage>
        <taxon>Eukaryota</taxon>
        <taxon>Fungi</taxon>
        <taxon>Dikarya</taxon>
        <taxon>Ascomycota</taxon>
        <taxon>Pezizomycotina</taxon>
        <taxon>Eurotiomycetes</taxon>
        <taxon>Eurotiomycetidae</taxon>
        <taxon>Eurotiales</taxon>
        <taxon>Aspergillaceae</taxon>
        <taxon>Aspergillus</taxon>
        <taxon>Aspergillus subgen. Circumdati</taxon>
    </lineage>
</organism>
<keyword evidence="3" id="KW-1185">Reference proteome</keyword>
<sequence>MGGVALRLSVLLRPGPQPVTFLALTVALTSITSIATKQGLVRTMGGFPVRLILLSIPWSSPDQARVGLGLPEWDIVSWTISLVPSTSRKGLRGGAAVPQEEGSRAYRLRAPPSAEHEQLE</sequence>
<dbReference type="Proteomes" id="UP000246702">
    <property type="component" value="Unassembled WGS sequence"/>
</dbReference>
<dbReference type="EMBL" id="MSFK01000007">
    <property type="protein sequence ID" value="PWY93323.1"/>
    <property type="molecule type" value="Genomic_DNA"/>
</dbReference>
<dbReference type="GeneID" id="37113401"/>
<evidence type="ECO:0000313" key="3">
    <source>
        <dbReference type="Proteomes" id="UP000246702"/>
    </source>
</evidence>
<proteinExistence type="predicted"/>
<dbReference type="OrthoDB" id="10568535at2759"/>
<reference evidence="2 3" key="1">
    <citation type="submission" date="2016-12" db="EMBL/GenBank/DDBJ databases">
        <title>The genomes of Aspergillus section Nigri reveals drivers in fungal speciation.</title>
        <authorList>
            <consortium name="DOE Joint Genome Institute"/>
            <person name="Vesth T.C."/>
            <person name="Nybo J."/>
            <person name="Theobald S."/>
            <person name="Brandl J."/>
            <person name="Frisvad J.C."/>
            <person name="Nielsen K.F."/>
            <person name="Lyhne E.K."/>
            <person name="Kogle M.E."/>
            <person name="Kuo A."/>
            <person name="Riley R."/>
            <person name="Clum A."/>
            <person name="Nolan M."/>
            <person name="Lipzen A."/>
            <person name="Salamov A."/>
            <person name="Henrissat B."/>
            <person name="Wiebenga A."/>
            <person name="De Vries R.P."/>
            <person name="Grigoriev I.V."/>
            <person name="Mortensen U.H."/>
            <person name="Andersen M.R."/>
            <person name="Baker S.E."/>
        </authorList>
    </citation>
    <scope>NUCLEOTIDE SEQUENCE [LARGE SCALE GENOMIC DNA]</scope>
    <source>
        <strain evidence="2 3">CBS 115572</strain>
    </source>
</reference>
<name>A0A317X421_9EURO</name>
<comment type="caution">
    <text evidence="2">The sequence shown here is derived from an EMBL/GenBank/DDBJ whole genome shotgun (WGS) entry which is preliminary data.</text>
</comment>
<gene>
    <name evidence="2" type="ORF">BO94DRAFT_533062</name>
</gene>
<accession>A0A317X421</accession>
<dbReference type="AlphaFoldDB" id="A0A317X421"/>
<feature type="region of interest" description="Disordered" evidence="1">
    <location>
        <begin position="86"/>
        <end position="120"/>
    </location>
</feature>
<dbReference type="RefSeq" id="XP_025470084.1">
    <property type="nucleotide sequence ID" value="XM_025611258.1"/>
</dbReference>
<protein>
    <submittedName>
        <fullName evidence="2">Uncharacterized protein</fullName>
    </submittedName>
</protein>